<name>A0A7C0Y6S5_DESA2</name>
<dbReference type="AlphaFoldDB" id="A0A7C0Y6S5"/>
<dbReference type="EMBL" id="DRBS01000355">
    <property type="protein sequence ID" value="HDD45089.1"/>
    <property type="molecule type" value="Genomic_DNA"/>
</dbReference>
<gene>
    <name evidence="1" type="ORF">ENG63_09575</name>
</gene>
<evidence type="ECO:0000313" key="1">
    <source>
        <dbReference type="EMBL" id="HDD45089.1"/>
    </source>
</evidence>
<dbReference type="Proteomes" id="UP000886289">
    <property type="component" value="Unassembled WGS sequence"/>
</dbReference>
<protein>
    <submittedName>
        <fullName evidence="1">Uncharacterized protein</fullName>
    </submittedName>
</protein>
<comment type="caution">
    <text evidence="1">The sequence shown here is derived from an EMBL/GenBank/DDBJ whole genome shotgun (WGS) entry which is preliminary data.</text>
</comment>
<reference evidence="1" key="1">
    <citation type="journal article" date="2020" name="mSystems">
        <title>Genome- and Community-Level Interaction Insights into Carbon Utilization and Element Cycling Functions of Hydrothermarchaeota in Hydrothermal Sediment.</title>
        <authorList>
            <person name="Zhou Z."/>
            <person name="Liu Y."/>
            <person name="Xu W."/>
            <person name="Pan J."/>
            <person name="Luo Z.H."/>
            <person name="Li M."/>
        </authorList>
    </citation>
    <scope>NUCLEOTIDE SEQUENCE [LARGE SCALE GENOMIC DNA]</scope>
    <source>
        <strain evidence="1">HyVt-233</strain>
    </source>
</reference>
<accession>A0A7C0Y6S5</accession>
<organism evidence="1">
    <name type="scientific">Desulfofervidus auxilii</name>
    <dbReference type="NCBI Taxonomy" id="1621989"/>
    <lineage>
        <taxon>Bacteria</taxon>
        <taxon>Pseudomonadati</taxon>
        <taxon>Thermodesulfobacteriota</taxon>
        <taxon>Candidatus Desulfofervidia</taxon>
        <taxon>Candidatus Desulfofervidales</taxon>
        <taxon>Candidatus Desulfofervidaceae</taxon>
        <taxon>Candidatus Desulfofervidus</taxon>
    </lineage>
</organism>
<proteinExistence type="predicted"/>
<sequence length="80" mass="9479">MNLKNKKNFKNFFLGLLQTRKIKGKYLSLLFNLYLKYGHNLLERISTEKIYDLPLCSDSITQNFIADINGLNDKLWDEHL</sequence>